<dbReference type="EMBL" id="PZQS01000014">
    <property type="protein sequence ID" value="PVD18892.1"/>
    <property type="molecule type" value="Genomic_DNA"/>
</dbReference>
<keyword evidence="6" id="KW-0472">Membrane</keyword>
<reference evidence="8 9" key="1">
    <citation type="submission" date="2018-04" db="EMBL/GenBank/DDBJ databases">
        <title>The genome of golden apple snail Pomacea canaliculata provides insight into stress tolerance and invasive adaptation.</title>
        <authorList>
            <person name="Liu C."/>
            <person name="Liu B."/>
            <person name="Ren Y."/>
            <person name="Zhang Y."/>
            <person name="Wang H."/>
            <person name="Li S."/>
            <person name="Jiang F."/>
            <person name="Yin L."/>
            <person name="Zhang G."/>
            <person name="Qian W."/>
            <person name="Fan W."/>
        </authorList>
    </citation>
    <scope>NUCLEOTIDE SEQUENCE [LARGE SCALE GENOMIC DNA]</scope>
    <source>
        <strain evidence="8">SZHN2017</strain>
        <tissue evidence="8">Muscle</tissue>
    </source>
</reference>
<feature type="transmembrane region" description="Helical" evidence="6">
    <location>
        <begin position="178"/>
        <end position="199"/>
    </location>
</feature>
<dbReference type="OrthoDB" id="6162362at2759"/>
<comment type="caution">
    <text evidence="8">The sequence shown here is derived from an EMBL/GenBank/DDBJ whole genome shotgun (WGS) entry which is preliminary data.</text>
</comment>
<protein>
    <recommendedName>
        <fullName evidence="7">WxxW domain-containing protein</fullName>
    </recommendedName>
</protein>
<keyword evidence="6" id="KW-1133">Transmembrane helix</keyword>
<comment type="subcellular location">
    <subcellularLocation>
        <location evidence="1">Secreted</location>
    </subcellularLocation>
</comment>
<evidence type="ECO:0000256" key="4">
    <source>
        <dbReference type="ARBA" id="ARBA00023180"/>
    </source>
</evidence>
<sequence length="435" mass="48778">MAQRTRAATWQRFQTLTLSCGVKLCCVMLVLCCSDCTALPFGRHLLLRSEERTARDKRQSMARWSQWYNTDRPWNGEGDFETVDQIQQRQQICPFGQEVSSCQCRVTQSTDIFDCYTYNRSQVDILFQPCTKFGIICLNRQQPGGRQCQDYELRFLCTDIPDDSPGGSSYLLSFDLKVYIILAAVPLMIFALRILWFCIRRCQRKQQQRHRRESNVSDSTASSSYNEDEAFTSSLANPPPSYSDLFGQNPPQVFAISTGIVGECSLCRHRGTALVNLENPRPTSRADDSQRVIPPSGDTGDEVLAAPAPGDSPQSSQSLRTTLDRTENVPDNTPTTASPEERNTPQVDFSHFACACPCHTFQFITSGQDNPAFAADCEPKLGPGMHKPVFSFFRVDTSASFLSVTESLPDYEQALQLLNEGSQCSPLGEERRQID</sequence>
<keyword evidence="6" id="KW-0812">Transmembrane</keyword>
<evidence type="ECO:0000256" key="5">
    <source>
        <dbReference type="SAM" id="MobiDB-lite"/>
    </source>
</evidence>
<feature type="region of interest" description="Disordered" evidence="5">
    <location>
        <begin position="278"/>
        <end position="344"/>
    </location>
</feature>
<feature type="domain" description="WxxW" evidence="7">
    <location>
        <begin position="64"/>
        <end position="157"/>
    </location>
</feature>
<proteinExistence type="predicted"/>
<feature type="compositionally biased region" description="Polar residues" evidence="5">
    <location>
        <begin position="312"/>
        <end position="321"/>
    </location>
</feature>
<dbReference type="GO" id="GO:0005576">
    <property type="term" value="C:extracellular region"/>
    <property type="evidence" value="ECO:0007669"/>
    <property type="project" value="UniProtKB-SubCell"/>
</dbReference>
<name>A0A2T7NCM5_POMCA</name>
<evidence type="ECO:0000313" key="9">
    <source>
        <dbReference type="Proteomes" id="UP000245119"/>
    </source>
</evidence>
<feature type="region of interest" description="Disordered" evidence="5">
    <location>
        <begin position="209"/>
        <end position="236"/>
    </location>
</feature>
<evidence type="ECO:0000256" key="2">
    <source>
        <dbReference type="ARBA" id="ARBA00022525"/>
    </source>
</evidence>
<evidence type="ECO:0000256" key="3">
    <source>
        <dbReference type="ARBA" id="ARBA00022729"/>
    </source>
</evidence>
<gene>
    <name evidence="8" type="ORF">C0Q70_21450</name>
</gene>
<keyword evidence="3" id="KW-0732">Signal</keyword>
<feature type="compositionally biased region" description="Polar residues" evidence="5">
    <location>
        <begin position="329"/>
        <end position="338"/>
    </location>
</feature>
<keyword evidence="4" id="KW-0325">Glycoprotein</keyword>
<dbReference type="Proteomes" id="UP000245119">
    <property type="component" value="Linkage Group LG14"/>
</dbReference>
<dbReference type="InterPro" id="IPR025155">
    <property type="entry name" value="WxxW_domain"/>
</dbReference>
<feature type="compositionally biased region" description="Polar residues" evidence="5">
    <location>
        <begin position="216"/>
        <end position="236"/>
    </location>
</feature>
<feature type="transmembrane region" description="Helical" evidence="6">
    <location>
        <begin position="21"/>
        <end position="41"/>
    </location>
</feature>
<evidence type="ECO:0000256" key="1">
    <source>
        <dbReference type="ARBA" id="ARBA00004613"/>
    </source>
</evidence>
<keyword evidence="9" id="KW-1185">Reference proteome</keyword>
<organism evidence="8 9">
    <name type="scientific">Pomacea canaliculata</name>
    <name type="common">Golden apple snail</name>
    <dbReference type="NCBI Taxonomy" id="400727"/>
    <lineage>
        <taxon>Eukaryota</taxon>
        <taxon>Metazoa</taxon>
        <taxon>Spiralia</taxon>
        <taxon>Lophotrochozoa</taxon>
        <taxon>Mollusca</taxon>
        <taxon>Gastropoda</taxon>
        <taxon>Caenogastropoda</taxon>
        <taxon>Architaenioglossa</taxon>
        <taxon>Ampullarioidea</taxon>
        <taxon>Ampullariidae</taxon>
        <taxon>Pomacea</taxon>
    </lineage>
</organism>
<dbReference type="STRING" id="400727.A0A2T7NCM5"/>
<evidence type="ECO:0000256" key="6">
    <source>
        <dbReference type="SAM" id="Phobius"/>
    </source>
</evidence>
<keyword evidence="2" id="KW-0964">Secreted</keyword>
<evidence type="ECO:0000313" key="8">
    <source>
        <dbReference type="EMBL" id="PVD18892.1"/>
    </source>
</evidence>
<accession>A0A2T7NCM5</accession>
<dbReference type="AlphaFoldDB" id="A0A2T7NCM5"/>
<dbReference type="Pfam" id="PF13330">
    <property type="entry name" value="Mucin2_WxxW"/>
    <property type="match status" value="1"/>
</dbReference>
<evidence type="ECO:0000259" key="7">
    <source>
        <dbReference type="Pfam" id="PF13330"/>
    </source>
</evidence>